<name>A0A9W4JGW6_9EURO</name>
<evidence type="ECO:0000256" key="4">
    <source>
        <dbReference type="ARBA" id="ARBA00022723"/>
    </source>
</evidence>
<organism evidence="11 12">
    <name type="scientific">Penicillium salamii</name>
    <dbReference type="NCBI Taxonomy" id="1612424"/>
    <lineage>
        <taxon>Eukaryota</taxon>
        <taxon>Fungi</taxon>
        <taxon>Dikarya</taxon>
        <taxon>Ascomycota</taxon>
        <taxon>Pezizomycotina</taxon>
        <taxon>Eurotiomycetes</taxon>
        <taxon>Eurotiomycetidae</taxon>
        <taxon>Eurotiales</taxon>
        <taxon>Aspergillaceae</taxon>
        <taxon>Penicillium</taxon>
    </lineage>
</organism>
<evidence type="ECO:0000256" key="2">
    <source>
        <dbReference type="ARBA" id="ARBA00010617"/>
    </source>
</evidence>
<keyword evidence="10" id="KW-0472">Membrane</keyword>
<dbReference type="GO" id="GO:0043386">
    <property type="term" value="P:mycotoxin biosynthetic process"/>
    <property type="evidence" value="ECO:0007669"/>
    <property type="project" value="UniProtKB-ARBA"/>
</dbReference>
<dbReference type="InterPro" id="IPR047146">
    <property type="entry name" value="Cyt_P450_E_CYP52_fungi"/>
</dbReference>
<keyword evidence="5 9" id="KW-0560">Oxidoreductase</keyword>
<dbReference type="GO" id="GO:0016712">
    <property type="term" value="F:oxidoreductase activity, acting on paired donors, with incorporation or reduction of molecular oxygen, reduced flavin or flavoprotein as one donor, and incorporation of one atom of oxygen"/>
    <property type="evidence" value="ECO:0007669"/>
    <property type="project" value="InterPro"/>
</dbReference>
<dbReference type="OrthoDB" id="691673at2759"/>
<reference evidence="11" key="1">
    <citation type="submission" date="2021-07" db="EMBL/GenBank/DDBJ databases">
        <authorList>
            <person name="Branca A.L. A."/>
        </authorList>
    </citation>
    <scope>NUCLEOTIDE SEQUENCE</scope>
</reference>
<gene>
    <name evidence="11" type="ORF">PSALAMII_LOCUS6904</name>
</gene>
<keyword evidence="3 8" id="KW-0349">Heme</keyword>
<evidence type="ECO:0000256" key="6">
    <source>
        <dbReference type="ARBA" id="ARBA00023004"/>
    </source>
</evidence>
<evidence type="ECO:0000256" key="7">
    <source>
        <dbReference type="ARBA" id="ARBA00023033"/>
    </source>
</evidence>
<evidence type="ECO:0000256" key="5">
    <source>
        <dbReference type="ARBA" id="ARBA00023002"/>
    </source>
</evidence>
<evidence type="ECO:0000256" key="3">
    <source>
        <dbReference type="ARBA" id="ARBA00022617"/>
    </source>
</evidence>
<dbReference type="PRINTS" id="PR00464">
    <property type="entry name" value="EP450II"/>
</dbReference>
<proteinExistence type="inferred from homology"/>
<dbReference type="InterPro" id="IPR002974">
    <property type="entry name" value="Cyt_P450_E_CYP52_ascomycetes"/>
</dbReference>
<comment type="cofactor">
    <cofactor evidence="1 8">
        <name>heme</name>
        <dbReference type="ChEBI" id="CHEBI:30413"/>
    </cofactor>
</comment>
<keyword evidence="4 8" id="KW-0479">Metal-binding</keyword>
<dbReference type="PROSITE" id="PS00086">
    <property type="entry name" value="CYTOCHROME_P450"/>
    <property type="match status" value="1"/>
</dbReference>
<evidence type="ECO:0000256" key="10">
    <source>
        <dbReference type="SAM" id="Phobius"/>
    </source>
</evidence>
<evidence type="ECO:0000256" key="1">
    <source>
        <dbReference type="ARBA" id="ARBA00001971"/>
    </source>
</evidence>
<dbReference type="InterPro" id="IPR002402">
    <property type="entry name" value="Cyt_P450_E_grp-II"/>
</dbReference>
<sequence>MSPNFIFSFLLLFLLFILIFVNMNLIILLALGIGLWILHWISQFISRRQQAKAWNCKSPRRGHPGLLGIPHFLRLTKAVREKTWIDFFADEHAHYGTTYQQELLSKQLILTIEPENIKAVLATQFKDFCLGTRRGQFYPLMGDGVFTLDGAGWTHARGLLRPQFSRDQVADLSMMNDHISHLIDLIPKDRSVFDIQRLFFMLTLDSATHFLFGESVGCMLPPSETSNVLEKSAVGSAKGFADAFGLAQDYVAERARVQGFYWLINPKEFQDANKKVHEVVDHYVRMALESKRNPDTADERYIFLRALAAETDDPKMLRDSMLNILLAGRDTTASLLSSTFFYLSRHQNVWNRLRGEITKVFGDAETQAEITHAKLKDIPYLRYVLNEVLRLQPPVPANFRVATKDTSLPVGGGEDGHSPIFIHKGQHVVYSVFAMHRRPDMWGEDAKMFRPERWEENPRHGWEYLPFNGGPRICIGQQYALTEASYTVVRLMQHFDTLENADPHPRQEPIKMSNLTMSHDLGVPIRMYSSKQAL</sequence>
<feature type="transmembrane region" description="Helical" evidence="10">
    <location>
        <begin position="6"/>
        <end position="38"/>
    </location>
</feature>
<dbReference type="GO" id="GO:0005506">
    <property type="term" value="F:iron ion binding"/>
    <property type="evidence" value="ECO:0007669"/>
    <property type="project" value="InterPro"/>
</dbReference>
<keyword evidence="6 8" id="KW-0408">Iron</keyword>
<dbReference type="Gene3D" id="1.10.630.10">
    <property type="entry name" value="Cytochrome P450"/>
    <property type="match status" value="1"/>
</dbReference>
<feature type="binding site" description="axial binding residue" evidence="8">
    <location>
        <position position="474"/>
    </location>
    <ligand>
        <name>heme</name>
        <dbReference type="ChEBI" id="CHEBI:30413"/>
    </ligand>
    <ligandPart>
        <name>Fe</name>
        <dbReference type="ChEBI" id="CHEBI:18248"/>
    </ligandPart>
</feature>
<dbReference type="GO" id="GO:0020037">
    <property type="term" value="F:heme binding"/>
    <property type="evidence" value="ECO:0007669"/>
    <property type="project" value="InterPro"/>
</dbReference>
<protein>
    <recommendedName>
        <fullName evidence="13">Cytochrome P450</fullName>
    </recommendedName>
</protein>
<dbReference type="EMBL" id="CAJVPD010000247">
    <property type="protein sequence ID" value="CAG8393327.1"/>
    <property type="molecule type" value="Genomic_DNA"/>
</dbReference>
<dbReference type="PANTHER" id="PTHR24287">
    <property type="entry name" value="P450, PUTATIVE (EUROFUNG)-RELATED"/>
    <property type="match status" value="1"/>
</dbReference>
<dbReference type="PRINTS" id="PR00385">
    <property type="entry name" value="P450"/>
</dbReference>
<evidence type="ECO:0000256" key="9">
    <source>
        <dbReference type="RuleBase" id="RU000461"/>
    </source>
</evidence>
<evidence type="ECO:0000313" key="11">
    <source>
        <dbReference type="EMBL" id="CAG8393327.1"/>
    </source>
</evidence>
<dbReference type="PRINTS" id="PR01239">
    <property type="entry name" value="EP450IICYP52"/>
</dbReference>
<keyword evidence="7 9" id="KW-0503">Monooxygenase</keyword>
<dbReference type="Proteomes" id="UP001152592">
    <property type="component" value="Unassembled WGS sequence"/>
</dbReference>
<dbReference type="AlphaFoldDB" id="A0A9W4JGW6"/>
<accession>A0A9W4JGW6</accession>
<dbReference type="InterPro" id="IPR001128">
    <property type="entry name" value="Cyt_P450"/>
</dbReference>
<evidence type="ECO:0000313" key="12">
    <source>
        <dbReference type="Proteomes" id="UP001152592"/>
    </source>
</evidence>
<comment type="caution">
    <text evidence="11">The sequence shown here is derived from an EMBL/GenBank/DDBJ whole genome shotgun (WGS) entry which is preliminary data.</text>
</comment>
<keyword evidence="10" id="KW-1133">Transmembrane helix</keyword>
<evidence type="ECO:0000256" key="8">
    <source>
        <dbReference type="PIRSR" id="PIRSR602402-1"/>
    </source>
</evidence>
<dbReference type="SUPFAM" id="SSF48264">
    <property type="entry name" value="Cytochrome P450"/>
    <property type="match status" value="1"/>
</dbReference>
<dbReference type="CDD" id="cd11063">
    <property type="entry name" value="CYP52"/>
    <property type="match status" value="1"/>
</dbReference>
<comment type="similarity">
    <text evidence="2 9">Belongs to the cytochrome P450 family.</text>
</comment>
<dbReference type="InterPro" id="IPR017972">
    <property type="entry name" value="Cyt_P450_CS"/>
</dbReference>
<evidence type="ECO:0008006" key="13">
    <source>
        <dbReference type="Google" id="ProtNLM"/>
    </source>
</evidence>
<dbReference type="PANTHER" id="PTHR24287:SF18">
    <property type="entry name" value="CYTOCHROME P450 MONOOXYGENASE APDE-RELATED"/>
    <property type="match status" value="1"/>
</dbReference>
<dbReference type="Pfam" id="PF00067">
    <property type="entry name" value="p450"/>
    <property type="match status" value="1"/>
</dbReference>
<keyword evidence="10" id="KW-0812">Transmembrane</keyword>
<dbReference type="InterPro" id="IPR036396">
    <property type="entry name" value="Cyt_P450_sf"/>
</dbReference>